<feature type="non-terminal residue" evidence="2">
    <location>
        <position position="151"/>
    </location>
</feature>
<organism evidence="2 3">
    <name type="scientific">Trifolium medium</name>
    <dbReference type="NCBI Taxonomy" id="97028"/>
    <lineage>
        <taxon>Eukaryota</taxon>
        <taxon>Viridiplantae</taxon>
        <taxon>Streptophyta</taxon>
        <taxon>Embryophyta</taxon>
        <taxon>Tracheophyta</taxon>
        <taxon>Spermatophyta</taxon>
        <taxon>Magnoliopsida</taxon>
        <taxon>eudicotyledons</taxon>
        <taxon>Gunneridae</taxon>
        <taxon>Pentapetalae</taxon>
        <taxon>rosids</taxon>
        <taxon>fabids</taxon>
        <taxon>Fabales</taxon>
        <taxon>Fabaceae</taxon>
        <taxon>Papilionoideae</taxon>
        <taxon>50 kb inversion clade</taxon>
        <taxon>NPAAA clade</taxon>
        <taxon>Hologalegina</taxon>
        <taxon>IRL clade</taxon>
        <taxon>Trifolieae</taxon>
        <taxon>Trifolium</taxon>
    </lineage>
</organism>
<dbReference type="PANTHER" id="PTHR31099">
    <property type="entry name" value="OS06G0165300 PROTEIN"/>
    <property type="match status" value="1"/>
</dbReference>
<dbReference type="EMBL" id="LXQA010028884">
    <property type="protein sequence ID" value="MCH95064.1"/>
    <property type="molecule type" value="Genomic_DNA"/>
</dbReference>
<keyword evidence="3" id="KW-1185">Reference proteome</keyword>
<accession>A0A392N9D3</accession>
<dbReference type="InterPro" id="IPR007321">
    <property type="entry name" value="Transposase_28"/>
</dbReference>
<dbReference type="Proteomes" id="UP000265520">
    <property type="component" value="Unassembled WGS sequence"/>
</dbReference>
<sequence>MPTAIGVHTIVEDREEGQEKNWDVYCPTEGRRICSKFSEDGFAMYEFVFKDLRFRSPFSHLAVGVFGWLNLAPSQLHPNSLPFIRAFEMLCEYHEVEPTLSLFFHFFKLQRQSTKDGRHSWLAVDSLFETELDAEEDGAVRRDEEGNEMTR</sequence>
<dbReference type="AlphaFoldDB" id="A0A392N9D3"/>
<feature type="domain" description="Transposase (putative) gypsy type" evidence="1">
    <location>
        <begin position="54"/>
        <end position="110"/>
    </location>
</feature>
<evidence type="ECO:0000259" key="1">
    <source>
        <dbReference type="Pfam" id="PF04195"/>
    </source>
</evidence>
<evidence type="ECO:0000313" key="2">
    <source>
        <dbReference type="EMBL" id="MCH95064.1"/>
    </source>
</evidence>
<protein>
    <recommendedName>
        <fullName evidence="1">Transposase (putative) gypsy type domain-containing protein</fullName>
    </recommendedName>
</protein>
<dbReference type="PANTHER" id="PTHR31099:SF49">
    <property type="entry name" value="MYOSIN HEAVY CHAIN-LIKE PROTEIN"/>
    <property type="match status" value="1"/>
</dbReference>
<comment type="caution">
    <text evidence="2">The sequence shown here is derived from an EMBL/GenBank/DDBJ whole genome shotgun (WGS) entry which is preliminary data.</text>
</comment>
<dbReference type="Pfam" id="PF04195">
    <property type="entry name" value="Transposase_28"/>
    <property type="match status" value="1"/>
</dbReference>
<evidence type="ECO:0000313" key="3">
    <source>
        <dbReference type="Proteomes" id="UP000265520"/>
    </source>
</evidence>
<proteinExistence type="predicted"/>
<name>A0A392N9D3_9FABA</name>
<reference evidence="2 3" key="1">
    <citation type="journal article" date="2018" name="Front. Plant Sci.">
        <title>Red Clover (Trifolium pratense) and Zigzag Clover (T. medium) - A Picture of Genomic Similarities and Differences.</title>
        <authorList>
            <person name="Dluhosova J."/>
            <person name="Istvanek J."/>
            <person name="Nedelnik J."/>
            <person name="Repkova J."/>
        </authorList>
    </citation>
    <scope>NUCLEOTIDE SEQUENCE [LARGE SCALE GENOMIC DNA]</scope>
    <source>
        <strain evidence="3">cv. 10/8</strain>
        <tissue evidence="2">Leaf</tissue>
    </source>
</reference>